<protein>
    <submittedName>
        <fullName evidence="7">Arylsulfatase</fullName>
        <ecNumber evidence="7">3.1.6.-</ecNumber>
    </submittedName>
</protein>
<comment type="similarity">
    <text evidence="1">Belongs to the sulfatase family.</text>
</comment>
<dbReference type="CDD" id="cd16025">
    <property type="entry name" value="PAS_like"/>
    <property type="match status" value="1"/>
</dbReference>
<organism evidence="7 8">
    <name type="scientific">Sphingobium rhizovicinum</name>
    <dbReference type="NCBI Taxonomy" id="432308"/>
    <lineage>
        <taxon>Bacteria</taxon>
        <taxon>Pseudomonadati</taxon>
        <taxon>Pseudomonadota</taxon>
        <taxon>Alphaproteobacteria</taxon>
        <taxon>Sphingomonadales</taxon>
        <taxon>Sphingomonadaceae</taxon>
        <taxon>Sphingobium</taxon>
    </lineage>
</organism>
<evidence type="ECO:0000256" key="5">
    <source>
        <dbReference type="SAM" id="SignalP"/>
    </source>
</evidence>
<dbReference type="InterPro" id="IPR017850">
    <property type="entry name" value="Alkaline_phosphatase_core_sf"/>
</dbReference>
<proteinExistence type="inferred from homology"/>
<reference evidence="8" key="1">
    <citation type="journal article" date="2019" name="Int. J. Syst. Evol. Microbiol.">
        <title>The Global Catalogue of Microorganisms (GCM) 10K type strain sequencing project: providing services to taxonomists for standard genome sequencing and annotation.</title>
        <authorList>
            <consortium name="The Broad Institute Genomics Platform"/>
            <consortium name="The Broad Institute Genome Sequencing Center for Infectious Disease"/>
            <person name="Wu L."/>
            <person name="Ma J."/>
        </authorList>
    </citation>
    <scope>NUCLEOTIDE SEQUENCE [LARGE SCALE GENOMIC DNA]</scope>
    <source>
        <strain evidence="8">CCM 7491</strain>
    </source>
</reference>
<dbReference type="InterPro" id="IPR050738">
    <property type="entry name" value="Sulfatase"/>
</dbReference>
<dbReference type="Proteomes" id="UP001595681">
    <property type="component" value="Unassembled WGS sequence"/>
</dbReference>
<evidence type="ECO:0000313" key="7">
    <source>
        <dbReference type="EMBL" id="MFC3443326.1"/>
    </source>
</evidence>
<dbReference type="Gene3D" id="3.30.1120.10">
    <property type="match status" value="1"/>
</dbReference>
<dbReference type="PANTHER" id="PTHR42693">
    <property type="entry name" value="ARYLSULFATASE FAMILY MEMBER"/>
    <property type="match status" value="1"/>
</dbReference>
<evidence type="ECO:0000256" key="1">
    <source>
        <dbReference type="ARBA" id="ARBA00008779"/>
    </source>
</evidence>
<keyword evidence="5" id="KW-0732">Signal</keyword>
<dbReference type="EMBL" id="JBHRVU010000005">
    <property type="protein sequence ID" value="MFC3443326.1"/>
    <property type="molecule type" value="Genomic_DNA"/>
</dbReference>
<evidence type="ECO:0000256" key="2">
    <source>
        <dbReference type="ARBA" id="ARBA00022723"/>
    </source>
</evidence>
<dbReference type="PROSITE" id="PS00523">
    <property type="entry name" value="SULFATASE_1"/>
    <property type="match status" value="1"/>
</dbReference>
<sequence length="797" mass="87287">MRRLRQLWMAGAAVAATASGHPSAAQQQQATRAPLDRTVLPIAPHDFAGKVGLTATTSVQDWPVPVTAPAGAPNILLIMTDDVGFGASSAFGGPIPTPHLDALARSGARYNNFNTTAMCSPTRAALLTGRNSHAVGSGGITDVATGYPGYNSVIPRSAATVARILRDNGYNTAMFGKHHNIPRWEASLSGPFDHWPTGLGFEYFYGFIIGDTNQWHPRLFRNTISVDNAPDPRLLDQRLADDAIHWVHQQKASSPDKPFFLYYATGTGHGPHQAPAEWIARFKGKFDKGWDRQREDTFARQKREGVIPANAMLTPRPGEIPAWDSLTRQQQRLYARYMEVFAAMIAYQDDQIGRVIDELRRMGQLDNTMVVFIEGDNGSSGEGGLTGTFNEIGHHKNGLSGRRTTQEDIQYLDLMGGPHSYPLYPAPWGWAMDTPFRWMKQMASHLGGVRNGLVVNWPGHVAQAGTVRTQFAHVSDITPTLLEAAHVPAPRMVDGVLQQPMTGRSISYSFAHGTAAEPPRTQYFEMLGSRGLYKDGWFANNIPKRVPWKNVAPDGDAWSSYGWELYDLRKDYSQSRNLAASNPAKVEEMKQAFLEQARANQVLPLDDALTPARLNAARTHYEEKRASYTYWGGDISVAEDMAPHFAGRSFLVTADVELASDWANGPLLARGSWFGGWSFYLKDGVPMVVSALSERPEDQFVARGNTPLRAGPARLEFRFTSYGPQKQAGGHMCLVANGAGQGCADFAHTPSVDAGQGETMDIGKDSGAPVTAEYGEGDNFQGRIKKVTITFPDQSGH</sequence>
<evidence type="ECO:0000313" key="8">
    <source>
        <dbReference type="Proteomes" id="UP001595681"/>
    </source>
</evidence>
<feature type="domain" description="Sulfatase N-terminal" evidence="6">
    <location>
        <begin position="73"/>
        <end position="486"/>
    </location>
</feature>
<dbReference type="InterPro" id="IPR000917">
    <property type="entry name" value="Sulfatase_N"/>
</dbReference>
<evidence type="ECO:0000256" key="3">
    <source>
        <dbReference type="ARBA" id="ARBA00022801"/>
    </source>
</evidence>
<keyword evidence="8" id="KW-1185">Reference proteome</keyword>
<dbReference type="Gene3D" id="3.40.720.10">
    <property type="entry name" value="Alkaline Phosphatase, subunit A"/>
    <property type="match status" value="1"/>
</dbReference>
<dbReference type="PANTHER" id="PTHR42693:SF43">
    <property type="entry name" value="BLL2667 PROTEIN"/>
    <property type="match status" value="1"/>
</dbReference>
<keyword evidence="3 7" id="KW-0378">Hydrolase</keyword>
<dbReference type="InterPro" id="IPR024607">
    <property type="entry name" value="Sulfatase_CS"/>
</dbReference>
<dbReference type="Pfam" id="PF00884">
    <property type="entry name" value="Sulfatase"/>
    <property type="match status" value="1"/>
</dbReference>
<keyword evidence="4" id="KW-0106">Calcium</keyword>
<evidence type="ECO:0000259" key="6">
    <source>
        <dbReference type="Pfam" id="PF00884"/>
    </source>
</evidence>
<evidence type="ECO:0000256" key="4">
    <source>
        <dbReference type="ARBA" id="ARBA00022837"/>
    </source>
</evidence>
<dbReference type="SUPFAM" id="SSF53649">
    <property type="entry name" value="Alkaline phosphatase-like"/>
    <property type="match status" value="1"/>
</dbReference>
<feature type="signal peptide" evidence="5">
    <location>
        <begin position="1"/>
        <end position="24"/>
    </location>
</feature>
<dbReference type="GO" id="GO:0016787">
    <property type="term" value="F:hydrolase activity"/>
    <property type="evidence" value="ECO:0007669"/>
    <property type="project" value="UniProtKB-KW"/>
</dbReference>
<keyword evidence="2" id="KW-0479">Metal-binding</keyword>
<dbReference type="EC" id="3.1.6.-" evidence="7"/>
<name>A0ABV7NJU6_9SPHN</name>
<feature type="chain" id="PRO_5047460049" evidence="5">
    <location>
        <begin position="25"/>
        <end position="797"/>
    </location>
</feature>
<accession>A0ABV7NJU6</accession>
<gene>
    <name evidence="7" type="ORF">ACFOKF_19410</name>
</gene>
<dbReference type="RefSeq" id="WP_380798032.1">
    <property type="nucleotide sequence ID" value="NZ_JBHRVU010000005.1"/>
</dbReference>
<comment type="caution">
    <text evidence="7">The sequence shown here is derived from an EMBL/GenBank/DDBJ whole genome shotgun (WGS) entry which is preliminary data.</text>
</comment>